<comment type="similarity">
    <text evidence="2">Belongs to the AB hydrolase superfamily. LDAH family.</text>
</comment>
<organism evidence="6 7">
    <name type="scientific">Glutinoglossum americanum</name>
    <dbReference type="NCBI Taxonomy" id="1670608"/>
    <lineage>
        <taxon>Eukaryota</taxon>
        <taxon>Fungi</taxon>
        <taxon>Dikarya</taxon>
        <taxon>Ascomycota</taxon>
        <taxon>Pezizomycotina</taxon>
        <taxon>Geoglossomycetes</taxon>
        <taxon>Geoglossales</taxon>
        <taxon>Geoglossaceae</taxon>
        <taxon>Glutinoglossum</taxon>
    </lineage>
</organism>
<sequence length="471" mass="51960">MHLMLRANGIGWNKGSDIMAGHRNVPRAYVHRKALRKRLPSSWRVQVLGNAGSSSKNRQAIGQANSETAYLSSPPLPQYRPHTFPRASHTRRELHPASMDLEPLVKVSPTKTAEEIWFEPRPKEEHDGSEYVVYLIPGNPCLISYYEPFLSTLFDLLNDGENGRTLPAHVGGYTLPGFEPDPVAQMSGITLPASLRSQIRNTEELIEVGLDNHIHQNAAGEDACPPKVILIAHSVGAYIALEILRRRAKGQNGLSKVDIAGGVFICPTVVHIAQSAYGAILNQLLRIPFFPAIVGMFVKLLAFLLPLGALHWLIAFFGRMPPHIAQATAEFLKSPWGVHQALFMARDEMHEIKEDIWDEAIWGSPDAPPSASVPLKFYFAENDVWVPNRARDALIASRGISTSSAALLDPWKPSMIIDDNKVPHGFIIGNLGPPPLPSQSDLPVTDHSKVVAEKVKSLIEEIIRQQNGKVI</sequence>
<evidence type="ECO:0000256" key="4">
    <source>
        <dbReference type="ARBA" id="ARBA00022801"/>
    </source>
</evidence>
<comment type="subcellular location">
    <subcellularLocation>
        <location evidence="1">Lipid droplet</location>
    </subcellularLocation>
</comment>
<dbReference type="Gene3D" id="3.40.50.1820">
    <property type="entry name" value="alpha/beta hydrolase"/>
    <property type="match status" value="1"/>
</dbReference>
<evidence type="ECO:0000256" key="5">
    <source>
        <dbReference type="SAM" id="Phobius"/>
    </source>
</evidence>
<reference evidence="6" key="1">
    <citation type="submission" date="2021-03" db="EMBL/GenBank/DDBJ databases">
        <title>Comparative genomics and phylogenomic investigation of the class Geoglossomycetes provide insights into ecological specialization and systematics.</title>
        <authorList>
            <person name="Melie T."/>
            <person name="Pirro S."/>
            <person name="Miller A.N."/>
            <person name="Quandt A."/>
        </authorList>
    </citation>
    <scope>NUCLEOTIDE SEQUENCE</scope>
    <source>
        <strain evidence="6">GBOQ0MN5Z8</strain>
    </source>
</reference>
<evidence type="ECO:0000256" key="3">
    <source>
        <dbReference type="ARBA" id="ARBA00022677"/>
    </source>
</evidence>
<dbReference type="OrthoDB" id="448051at2759"/>
<comment type="caution">
    <text evidence="6">The sequence shown here is derived from an EMBL/GenBank/DDBJ whole genome shotgun (WGS) entry which is preliminary data.</text>
</comment>
<gene>
    <name evidence="6" type="ORF">FGG08_003293</name>
</gene>
<dbReference type="InterPro" id="IPR029058">
    <property type="entry name" value="AB_hydrolase_fold"/>
</dbReference>
<keyword evidence="7" id="KW-1185">Reference proteome</keyword>
<dbReference type="PANTHER" id="PTHR13390:SF0">
    <property type="entry name" value="LIPID DROPLET-ASSOCIATED HYDROLASE"/>
    <property type="match status" value="1"/>
</dbReference>
<dbReference type="GO" id="GO:0016298">
    <property type="term" value="F:lipase activity"/>
    <property type="evidence" value="ECO:0007669"/>
    <property type="project" value="InterPro"/>
</dbReference>
<dbReference type="PANTHER" id="PTHR13390">
    <property type="entry name" value="LIPASE"/>
    <property type="match status" value="1"/>
</dbReference>
<dbReference type="Pfam" id="PF10230">
    <property type="entry name" value="LIDHydrolase"/>
    <property type="match status" value="1"/>
</dbReference>
<evidence type="ECO:0000313" key="6">
    <source>
        <dbReference type="EMBL" id="KAH0542266.1"/>
    </source>
</evidence>
<keyword evidence="4" id="KW-0378">Hydrolase</keyword>
<dbReference type="GO" id="GO:0005811">
    <property type="term" value="C:lipid droplet"/>
    <property type="evidence" value="ECO:0007669"/>
    <property type="project" value="UniProtKB-SubCell"/>
</dbReference>
<evidence type="ECO:0000256" key="2">
    <source>
        <dbReference type="ARBA" id="ARBA00008300"/>
    </source>
</evidence>
<evidence type="ECO:0000256" key="1">
    <source>
        <dbReference type="ARBA" id="ARBA00004502"/>
    </source>
</evidence>
<dbReference type="Proteomes" id="UP000698800">
    <property type="component" value="Unassembled WGS sequence"/>
</dbReference>
<evidence type="ECO:0008006" key="8">
    <source>
        <dbReference type="Google" id="ProtNLM"/>
    </source>
</evidence>
<dbReference type="AlphaFoldDB" id="A0A9P8KY87"/>
<dbReference type="SUPFAM" id="SSF53474">
    <property type="entry name" value="alpha/beta-Hydrolases"/>
    <property type="match status" value="1"/>
</dbReference>
<protein>
    <recommendedName>
        <fullName evidence="8">Lipid droplet-associated hydrolase</fullName>
    </recommendedName>
</protein>
<keyword evidence="5" id="KW-0812">Transmembrane</keyword>
<feature type="transmembrane region" description="Helical" evidence="5">
    <location>
        <begin position="289"/>
        <end position="314"/>
    </location>
</feature>
<accession>A0A9P8KY87</accession>
<keyword evidence="3" id="KW-0551">Lipid droplet</keyword>
<keyword evidence="5" id="KW-1133">Transmembrane helix</keyword>
<name>A0A9P8KY87_9PEZI</name>
<keyword evidence="5" id="KW-0472">Membrane</keyword>
<dbReference type="GO" id="GO:0019915">
    <property type="term" value="P:lipid storage"/>
    <property type="evidence" value="ECO:0007669"/>
    <property type="project" value="InterPro"/>
</dbReference>
<dbReference type="EMBL" id="JAGHQL010000057">
    <property type="protein sequence ID" value="KAH0542266.1"/>
    <property type="molecule type" value="Genomic_DNA"/>
</dbReference>
<proteinExistence type="inferred from homology"/>
<evidence type="ECO:0000313" key="7">
    <source>
        <dbReference type="Proteomes" id="UP000698800"/>
    </source>
</evidence>
<feature type="transmembrane region" description="Helical" evidence="5">
    <location>
        <begin position="257"/>
        <end position="277"/>
    </location>
</feature>
<dbReference type="InterPro" id="IPR019363">
    <property type="entry name" value="LDAH"/>
</dbReference>